<dbReference type="RefSeq" id="WP_209948128.1">
    <property type="nucleotide sequence ID" value="NZ_JAGGJU010000013.1"/>
</dbReference>
<organism evidence="2 3">
    <name type="scientific">Rhizobium halophytocola</name>
    <dbReference type="NCBI Taxonomy" id="735519"/>
    <lineage>
        <taxon>Bacteria</taxon>
        <taxon>Pseudomonadati</taxon>
        <taxon>Pseudomonadota</taxon>
        <taxon>Alphaproteobacteria</taxon>
        <taxon>Hyphomicrobiales</taxon>
        <taxon>Rhizobiaceae</taxon>
        <taxon>Rhizobium/Agrobacterium group</taxon>
        <taxon>Rhizobium</taxon>
    </lineage>
</organism>
<comment type="caution">
    <text evidence="2">The sequence shown here is derived from an EMBL/GenBank/DDBJ whole genome shotgun (WGS) entry which is preliminary data.</text>
</comment>
<name>A0ABS4E4R3_9HYPH</name>
<dbReference type="Pfam" id="PF13649">
    <property type="entry name" value="Methyltransf_25"/>
    <property type="match status" value="1"/>
</dbReference>
<dbReference type="EMBL" id="JAGGJU010000013">
    <property type="protein sequence ID" value="MBP1852902.1"/>
    <property type="molecule type" value="Genomic_DNA"/>
</dbReference>
<dbReference type="Gene3D" id="3.40.50.150">
    <property type="entry name" value="Vaccinia Virus protein VP39"/>
    <property type="match status" value="1"/>
</dbReference>
<proteinExistence type="predicted"/>
<protein>
    <submittedName>
        <fullName evidence="2">Phospholipid N-methyltransferase</fullName>
    </submittedName>
</protein>
<dbReference type="Proteomes" id="UP000759443">
    <property type="component" value="Unassembled WGS sequence"/>
</dbReference>
<gene>
    <name evidence="2" type="ORF">J2Z17_004361</name>
</gene>
<dbReference type="InterPro" id="IPR029063">
    <property type="entry name" value="SAM-dependent_MTases_sf"/>
</dbReference>
<dbReference type="InterPro" id="IPR041698">
    <property type="entry name" value="Methyltransf_25"/>
</dbReference>
<dbReference type="SUPFAM" id="SSF53335">
    <property type="entry name" value="S-adenosyl-L-methionine-dependent methyltransferases"/>
    <property type="match status" value="1"/>
</dbReference>
<reference evidence="2 3" key="1">
    <citation type="submission" date="2021-03" db="EMBL/GenBank/DDBJ databases">
        <title>Genomic Encyclopedia of Type Strains, Phase IV (KMG-IV): sequencing the most valuable type-strain genomes for metagenomic binning, comparative biology and taxonomic classification.</title>
        <authorList>
            <person name="Goeker M."/>
        </authorList>
    </citation>
    <scope>NUCLEOTIDE SEQUENCE [LARGE SCALE GENOMIC DNA]</scope>
    <source>
        <strain evidence="2 3">DSM 21600</strain>
    </source>
</reference>
<evidence type="ECO:0000313" key="3">
    <source>
        <dbReference type="Proteomes" id="UP000759443"/>
    </source>
</evidence>
<accession>A0ABS4E4R3</accession>
<sequence length="208" mass="22787">MYGFSAAQDYVRFFGAWVANPIRVAAIAPSSASLSRLMTREISTTDGPLLELGAGTGVFTKAMIARGVNERDLTLIEYGEEFAALLRRRFPQSCVLQMDAVHIAENRVLQNRRFSAVISGLPLLSMAPGKVEAILANAFDLCRNDAAFYQFTYGPRCPVSPRILQGLKLEATLVGATIRNLPPSAVYRIARRRHADPQDIAVLLMCLG</sequence>
<evidence type="ECO:0000259" key="1">
    <source>
        <dbReference type="Pfam" id="PF13649"/>
    </source>
</evidence>
<evidence type="ECO:0000313" key="2">
    <source>
        <dbReference type="EMBL" id="MBP1852902.1"/>
    </source>
</evidence>
<feature type="domain" description="Methyltransferase" evidence="1">
    <location>
        <begin position="50"/>
        <end position="144"/>
    </location>
</feature>
<keyword evidence="3" id="KW-1185">Reference proteome</keyword>